<sequence>MLEIEISDSEFFNDETNEFVTIKGGTLILEHSLLSISKWESKFCKPFIIESEHSYDEMIEYIKCMTINKNVSDTIYDLIDTSAYNTIISYINAPMTATVIKDVNVKHGSESFITNEVIYYYMTALNIPFECEKWHFNRLLTLINVCSQKSAPPKKMSKDEVRSRYAELNAKRRAMLNSKG</sequence>
<organism evidence="1">
    <name type="scientific">Siphoviridae sp. ctMsr1</name>
    <dbReference type="NCBI Taxonomy" id="2826264"/>
    <lineage>
        <taxon>Viruses</taxon>
        <taxon>Duplodnaviria</taxon>
        <taxon>Heunggongvirae</taxon>
        <taxon>Uroviricota</taxon>
        <taxon>Caudoviricetes</taxon>
    </lineage>
</organism>
<proteinExistence type="predicted"/>
<name>A0A8S5LUU1_9CAUD</name>
<protein>
    <submittedName>
        <fullName evidence="1">Uncharacterized protein</fullName>
    </submittedName>
</protein>
<dbReference type="EMBL" id="BK014744">
    <property type="protein sequence ID" value="DAD73821.1"/>
    <property type="molecule type" value="Genomic_DNA"/>
</dbReference>
<reference evidence="1" key="1">
    <citation type="journal article" date="2021" name="Proc. Natl. Acad. Sci. U.S.A.">
        <title>A Catalog of Tens of Thousands of Viruses from Human Metagenomes Reveals Hidden Associations with Chronic Diseases.</title>
        <authorList>
            <person name="Tisza M.J."/>
            <person name="Buck C.B."/>
        </authorList>
    </citation>
    <scope>NUCLEOTIDE SEQUENCE</scope>
    <source>
        <strain evidence="1">CtMsr1</strain>
    </source>
</reference>
<evidence type="ECO:0000313" key="1">
    <source>
        <dbReference type="EMBL" id="DAD73821.1"/>
    </source>
</evidence>
<accession>A0A8S5LUU1</accession>